<evidence type="ECO:0000256" key="1">
    <source>
        <dbReference type="SAM" id="SignalP"/>
    </source>
</evidence>
<evidence type="ECO:0008006" key="4">
    <source>
        <dbReference type="Google" id="ProtNLM"/>
    </source>
</evidence>
<comment type="caution">
    <text evidence="2">The sequence shown here is derived from an EMBL/GenBank/DDBJ whole genome shotgun (WGS) entry which is preliminary data.</text>
</comment>
<feature type="signal peptide" evidence="1">
    <location>
        <begin position="1"/>
        <end position="27"/>
    </location>
</feature>
<protein>
    <recommendedName>
        <fullName evidence="4">DUF2282 domain-containing protein</fullName>
    </recommendedName>
</protein>
<feature type="chain" id="PRO_5046303033" description="DUF2282 domain-containing protein" evidence="1">
    <location>
        <begin position="28"/>
        <end position="104"/>
    </location>
</feature>
<dbReference type="EMBL" id="BSOS01000080">
    <property type="protein sequence ID" value="GLR68198.1"/>
    <property type="molecule type" value="Genomic_DNA"/>
</dbReference>
<keyword evidence="1" id="KW-0732">Signal</keyword>
<dbReference type="Pfam" id="PF10048">
    <property type="entry name" value="DUF2282"/>
    <property type="match status" value="1"/>
</dbReference>
<evidence type="ECO:0000313" key="3">
    <source>
        <dbReference type="Proteomes" id="UP001156641"/>
    </source>
</evidence>
<name>A0ABQ6A9B4_9PROT</name>
<reference evidence="3" key="1">
    <citation type="journal article" date="2019" name="Int. J. Syst. Evol. Microbiol.">
        <title>The Global Catalogue of Microorganisms (GCM) 10K type strain sequencing project: providing services to taxonomists for standard genome sequencing and annotation.</title>
        <authorList>
            <consortium name="The Broad Institute Genomics Platform"/>
            <consortium name="The Broad Institute Genome Sequencing Center for Infectious Disease"/>
            <person name="Wu L."/>
            <person name="Ma J."/>
        </authorList>
    </citation>
    <scope>NUCLEOTIDE SEQUENCE [LARGE SCALE GENOMIC DNA]</scope>
    <source>
        <strain evidence="3">NBRC 112502</strain>
    </source>
</reference>
<evidence type="ECO:0000313" key="2">
    <source>
        <dbReference type="EMBL" id="GLR68198.1"/>
    </source>
</evidence>
<dbReference type="RefSeq" id="WP_284259041.1">
    <property type="nucleotide sequence ID" value="NZ_BSOS01000080.1"/>
</dbReference>
<accession>A0ABQ6A9B4</accession>
<dbReference type="Proteomes" id="UP001156641">
    <property type="component" value="Unassembled WGS sequence"/>
</dbReference>
<organism evidence="2 3">
    <name type="scientific">Acidocella aquatica</name>
    <dbReference type="NCBI Taxonomy" id="1922313"/>
    <lineage>
        <taxon>Bacteria</taxon>
        <taxon>Pseudomonadati</taxon>
        <taxon>Pseudomonadota</taxon>
        <taxon>Alphaproteobacteria</taxon>
        <taxon>Acetobacterales</taxon>
        <taxon>Acidocellaceae</taxon>
        <taxon>Acidocella</taxon>
    </lineage>
</organism>
<proteinExistence type="predicted"/>
<dbReference type="InterPro" id="IPR018740">
    <property type="entry name" value="DUF2282_membr"/>
</dbReference>
<sequence length="104" mass="10561">MDRRKFAASVLTAAIGFAGIVPVAASAQQMTQQQMMQVKQANMARAAAQKLQACYGVNAVGRNDCASGAHSCAGQATMARDPASFVLLPGGDCSKIAGGSLKAS</sequence>
<keyword evidence="3" id="KW-1185">Reference proteome</keyword>
<gene>
    <name evidence="2" type="ORF">GCM10010909_28790</name>
</gene>